<gene>
    <name evidence="1" type="ORF">KFK09_014686</name>
</gene>
<comment type="caution">
    <text evidence="1">The sequence shown here is derived from an EMBL/GenBank/DDBJ whole genome shotgun (WGS) entry which is preliminary data.</text>
</comment>
<accession>A0A8T3B439</accession>
<dbReference type="AlphaFoldDB" id="A0A8T3B439"/>
<keyword evidence="2" id="KW-1185">Reference proteome</keyword>
<organism evidence="1 2">
    <name type="scientific">Dendrobium nobile</name>
    <name type="common">Orchid</name>
    <dbReference type="NCBI Taxonomy" id="94219"/>
    <lineage>
        <taxon>Eukaryota</taxon>
        <taxon>Viridiplantae</taxon>
        <taxon>Streptophyta</taxon>
        <taxon>Embryophyta</taxon>
        <taxon>Tracheophyta</taxon>
        <taxon>Spermatophyta</taxon>
        <taxon>Magnoliopsida</taxon>
        <taxon>Liliopsida</taxon>
        <taxon>Asparagales</taxon>
        <taxon>Orchidaceae</taxon>
        <taxon>Epidendroideae</taxon>
        <taxon>Malaxideae</taxon>
        <taxon>Dendrobiinae</taxon>
        <taxon>Dendrobium</taxon>
    </lineage>
</organism>
<proteinExistence type="predicted"/>
<dbReference type="EMBL" id="JAGYWB010000011">
    <property type="protein sequence ID" value="KAI0503745.1"/>
    <property type="molecule type" value="Genomic_DNA"/>
</dbReference>
<protein>
    <submittedName>
        <fullName evidence="1">Uncharacterized protein</fullName>
    </submittedName>
</protein>
<name>A0A8T3B439_DENNO</name>
<sequence>MWCILIGLQATFCVRSPHRIISLTYGIEKVQICMSVRSESLNSQGIQYQNKWQASTYES</sequence>
<evidence type="ECO:0000313" key="2">
    <source>
        <dbReference type="Proteomes" id="UP000829196"/>
    </source>
</evidence>
<dbReference type="Proteomes" id="UP000829196">
    <property type="component" value="Unassembled WGS sequence"/>
</dbReference>
<reference evidence="1" key="1">
    <citation type="journal article" date="2022" name="Front. Genet.">
        <title>Chromosome-Scale Assembly of the Dendrobium nobile Genome Provides Insights Into the Molecular Mechanism of the Biosynthesis of the Medicinal Active Ingredient of Dendrobium.</title>
        <authorList>
            <person name="Xu Q."/>
            <person name="Niu S.-C."/>
            <person name="Li K.-L."/>
            <person name="Zheng P.-J."/>
            <person name="Zhang X.-J."/>
            <person name="Jia Y."/>
            <person name="Liu Y."/>
            <person name="Niu Y.-X."/>
            <person name="Yu L.-H."/>
            <person name="Chen D.-F."/>
            <person name="Zhang G.-Q."/>
        </authorList>
    </citation>
    <scope>NUCLEOTIDE SEQUENCE</scope>
    <source>
        <tissue evidence="1">Leaf</tissue>
    </source>
</reference>
<evidence type="ECO:0000313" key="1">
    <source>
        <dbReference type="EMBL" id="KAI0503745.1"/>
    </source>
</evidence>